<dbReference type="AlphaFoldDB" id="A0A222P3G1"/>
<accession>A0A222P3G1</accession>
<organism evidence="2 3">
    <name type="scientific">Legionella clemsonensis</name>
    <dbReference type="NCBI Taxonomy" id="1867846"/>
    <lineage>
        <taxon>Bacteria</taxon>
        <taxon>Pseudomonadati</taxon>
        <taxon>Pseudomonadota</taxon>
        <taxon>Gammaproteobacteria</taxon>
        <taxon>Legionellales</taxon>
        <taxon>Legionellaceae</taxon>
        <taxon>Legionella</taxon>
    </lineage>
</organism>
<dbReference type="KEGG" id="lcd:clem_09185"/>
<evidence type="ECO:0000313" key="3">
    <source>
        <dbReference type="Proteomes" id="UP000201728"/>
    </source>
</evidence>
<gene>
    <name evidence="2" type="ORF">clem_09185</name>
</gene>
<reference evidence="3" key="1">
    <citation type="submission" date="2016-07" db="EMBL/GenBank/DDBJ databases">
        <authorList>
            <person name="Florea S."/>
            <person name="Webb J.S."/>
            <person name="Jaromczyk J."/>
            <person name="Schardl C.L."/>
        </authorList>
    </citation>
    <scope>NUCLEOTIDE SEQUENCE [LARGE SCALE GENOMIC DNA]</scope>
    <source>
        <strain evidence="3">CDC-D5610</strain>
    </source>
</reference>
<keyword evidence="3" id="KW-1185">Reference proteome</keyword>
<dbReference type="OrthoDB" id="5645193at2"/>
<evidence type="ECO:0008006" key="4">
    <source>
        <dbReference type="Google" id="ProtNLM"/>
    </source>
</evidence>
<dbReference type="RefSeq" id="WP_094091250.1">
    <property type="nucleotide sequence ID" value="NZ_CP016397.1"/>
</dbReference>
<feature type="chain" id="PRO_5012488376" description="Transporter" evidence="1">
    <location>
        <begin position="26"/>
        <end position="268"/>
    </location>
</feature>
<evidence type="ECO:0000313" key="2">
    <source>
        <dbReference type="EMBL" id="ASQ46388.1"/>
    </source>
</evidence>
<keyword evidence="1" id="KW-0732">Signal</keyword>
<dbReference type="EMBL" id="CP016397">
    <property type="protein sequence ID" value="ASQ46388.1"/>
    <property type="molecule type" value="Genomic_DNA"/>
</dbReference>
<evidence type="ECO:0000256" key="1">
    <source>
        <dbReference type="SAM" id="SignalP"/>
    </source>
</evidence>
<name>A0A222P3G1_9GAMM</name>
<dbReference type="InterPro" id="IPR025737">
    <property type="entry name" value="FApF"/>
</dbReference>
<protein>
    <recommendedName>
        <fullName evidence="4">Transporter</fullName>
    </recommendedName>
</protein>
<feature type="signal peptide" evidence="1">
    <location>
        <begin position="1"/>
        <end position="25"/>
    </location>
</feature>
<sequence>MSKKLQRNLANVLLILLASLTNSFAQSNDNPCTSGSFVLAATNRGGLAYSPCVLPFKTAFLEGGYQYEAFQPGWQQNSPQGEFRIGLPGNTEVGFILPNYNWGEATISGYSSFKLNLKHALVYSQNWIITGNALLITPGGSAAYGSADLGTALTPIVTYNLNEQWSLTGMLEVASVTTSTLAGGERYTSFIPDILVSYSPTENLNLYAELYSLSKTGPHEASATVVDYGLLYMLTSRIAIDLEFYKQFGNNPNLFHHSFVGGITVSLG</sequence>
<dbReference type="Proteomes" id="UP000201728">
    <property type="component" value="Chromosome"/>
</dbReference>
<proteinExistence type="predicted"/>
<dbReference type="Pfam" id="PF13557">
    <property type="entry name" value="Phenol_MetA_deg"/>
    <property type="match status" value="1"/>
</dbReference>